<keyword evidence="2" id="KW-0472">Membrane</keyword>
<evidence type="ECO:0000313" key="4">
    <source>
        <dbReference type="Proteomes" id="UP000663193"/>
    </source>
</evidence>
<name>A0A7U2HXP8_PHANO</name>
<evidence type="ECO:0000313" key="3">
    <source>
        <dbReference type="EMBL" id="QRC91917.1"/>
    </source>
</evidence>
<dbReference type="EMBL" id="CP069024">
    <property type="protein sequence ID" value="QRC91917.1"/>
    <property type="molecule type" value="Genomic_DNA"/>
</dbReference>
<dbReference type="Proteomes" id="UP000663193">
    <property type="component" value="Chromosome 2"/>
</dbReference>
<proteinExistence type="predicted"/>
<accession>A0A7U2HXP8</accession>
<organism evidence="3 4">
    <name type="scientific">Phaeosphaeria nodorum (strain SN15 / ATCC MYA-4574 / FGSC 10173)</name>
    <name type="common">Glume blotch fungus</name>
    <name type="synonym">Parastagonospora nodorum</name>
    <dbReference type="NCBI Taxonomy" id="321614"/>
    <lineage>
        <taxon>Eukaryota</taxon>
        <taxon>Fungi</taxon>
        <taxon>Dikarya</taxon>
        <taxon>Ascomycota</taxon>
        <taxon>Pezizomycotina</taxon>
        <taxon>Dothideomycetes</taxon>
        <taxon>Pleosporomycetidae</taxon>
        <taxon>Pleosporales</taxon>
        <taxon>Pleosporineae</taxon>
        <taxon>Phaeosphaeriaceae</taxon>
        <taxon>Parastagonospora</taxon>
    </lineage>
</organism>
<dbReference type="RefSeq" id="XP_001792712.1">
    <property type="nucleotide sequence ID" value="XM_001792660.1"/>
</dbReference>
<dbReference type="VEuPathDB" id="FungiDB:JI435_020950"/>
<feature type="transmembrane region" description="Helical" evidence="2">
    <location>
        <begin position="193"/>
        <end position="213"/>
    </location>
</feature>
<gene>
    <name evidence="3" type="ORF">JI435_020950</name>
</gene>
<keyword evidence="2" id="KW-0812">Transmembrane</keyword>
<reference evidence="4" key="1">
    <citation type="journal article" date="2021" name="BMC Genomics">
        <title>Chromosome-level genome assembly and manually-curated proteome of model necrotroph Parastagonospora nodorum Sn15 reveals a genome-wide trove of candidate effector homologs, and redundancy of virulence-related functions within an accessory chromosome.</title>
        <authorList>
            <person name="Bertazzoni S."/>
            <person name="Jones D.A.B."/>
            <person name="Phan H.T."/>
            <person name="Tan K.-C."/>
            <person name="Hane J.K."/>
        </authorList>
    </citation>
    <scope>NUCLEOTIDE SEQUENCE [LARGE SCALE GENOMIC DNA]</scope>
    <source>
        <strain evidence="4">SN15 / ATCC MYA-4574 / FGSC 10173)</strain>
    </source>
</reference>
<evidence type="ECO:0000256" key="1">
    <source>
        <dbReference type="SAM" id="MobiDB-lite"/>
    </source>
</evidence>
<protein>
    <submittedName>
        <fullName evidence="3">Uncharacterized protein</fullName>
    </submittedName>
</protein>
<keyword evidence="4" id="KW-1185">Reference proteome</keyword>
<dbReference type="KEGG" id="pno:SNOG_02095"/>
<dbReference type="AlphaFoldDB" id="A0A7U2HXP8"/>
<keyword evidence="2" id="KW-1133">Transmembrane helix</keyword>
<sequence>MVVSDFLNLTDAEYASRIRGYSDSQLHEQLKVKGTQVKVGRAVKISGALFSLTGKLVGNVIDDDIVVPMVLGSISRAGGRRVVLSTQKIRLIQEELQRRQLEHEKIQDVVEAPPAYEKAIVRETRNADSNKLIVCETRNDDSNKAIVRETRNDDSNVAMREATHPTFGHNQPPRKKIDHVHTRGGSPKSRSFLAFRGNLWLLFWMMIALIAIFRPF</sequence>
<feature type="region of interest" description="Disordered" evidence="1">
    <location>
        <begin position="163"/>
        <end position="183"/>
    </location>
</feature>
<evidence type="ECO:0000256" key="2">
    <source>
        <dbReference type="SAM" id="Phobius"/>
    </source>
</evidence>